<keyword evidence="2" id="KW-1185">Reference proteome</keyword>
<gene>
    <name evidence="1" type="ORF">B0H16DRAFT_1469949</name>
</gene>
<comment type="caution">
    <text evidence="1">The sequence shown here is derived from an EMBL/GenBank/DDBJ whole genome shotgun (WGS) entry which is preliminary data.</text>
</comment>
<name>A0AAD7HXL1_9AGAR</name>
<evidence type="ECO:0000313" key="2">
    <source>
        <dbReference type="Proteomes" id="UP001215598"/>
    </source>
</evidence>
<accession>A0AAD7HXL1</accession>
<dbReference type="Proteomes" id="UP001215598">
    <property type="component" value="Unassembled WGS sequence"/>
</dbReference>
<reference evidence="1" key="1">
    <citation type="submission" date="2023-03" db="EMBL/GenBank/DDBJ databases">
        <title>Massive genome expansion in bonnet fungi (Mycena s.s.) driven by repeated elements and novel gene families across ecological guilds.</title>
        <authorList>
            <consortium name="Lawrence Berkeley National Laboratory"/>
            <person name="Harder C.B."/>
            <person name="Miyauchi S."/>
            <person name="Viragh M."/>
            <person name="Kuo A."/>
            <person name="Thoen E."/>
            <person name="Andreopoulos B."/>
            <person name="Lu D."/>
            <person name="Skrede I."/>
            <person name="Drula E."/>
            <person name="Henrissat B."/>
            <person name="Morin E."/>
            <person name="Kohler A."/>
            <person name="Barry K."/>
            <person name="LaButti K."/>
            <person name="Morin E."/>
            <person name="Salamov A."/>
            <person name="Lipzen A."/>
            <person name="Mereny Z."/>
            <person name="Hegedus B."/>
            <person name="Baldrian P."/>
            <person name="Stursova M."/>
            <person name="Weitz H."/>
            <person name="Taylor A."/>
            <person name="Grigoriev I.V."/>
            <person name="Nagy L.G."/>
            <person name="Martin F."/>
            <person name="Kauserud H."/>
        </authorList>
    </citation>
    <scope>NUCLEOTIDE SEQUENCE</scope>
    <source>
        <strain evidence="1">CBHHK182m</strain>
    </source>
</reference>
<sequence>MNALAPLRDEDQLLIHHANFMCKMVYILSVHGTFDHYTKVARNQHWVDGTLITGVVCPHTPQPHCRRRGHHHDGVQHGMAQRHVRCSEHGLRPQDHWAGIDFSTARAGMQTTFPQRPALAMAGLQGSQHSPDMPME</sequence>
<dbReference type="EMBL" id="JARKIB010000164">
    <property type="protein sequence ID" value="KAJ7729564.1"/>
    <property type="molecule type" value="Genomic_DNA"/>
</dbReference>
<organism evidence="1 2">
    <name type="scientific">Mycena metata</name>
    <dbReference type="NCBI Taxonomy" id="1033252"/>
    <lineage>
        <taxon>Eukaryota</taxon>
        <taxon>Fungi</taxon>
        <taxon>Dikarya</taxon>
        <taxon>Basidiomycota</taxon>
        <taxon>Agaricomycotina</taxon>
        <taxon>Agaricomycetes</taxon>
        <taxon>Agaricomycetidae</taxon>
        <taxon>Agaricales</taxon>
        <taxon>Marasmiineae</taxon>
        <taxon>Mycenaceae</taxon>
        <taxon>Mycena</taxon>
    </lineage>
</organism>
<evidence type="ECO:0000313" key="1">
    <source>
        <dbReference type="EMBL" id="KAJ7729564.1"/>
    </source>
</evidence>
<proteinExistence type="predicted"/>
<protein>
    <submittedName>
        <fullName evidence="1">Uncharacterized protein</fullName>
    </submittedName>
</protein>
<dbReference type="AlphaFoldDB" id="A0AAD7HXL1"/>